<evidence type="ECO:0000313" key="4">
    <source>
        <dbReference type="Proteomes" id="UP001652627"/>
    </source>
</evidence>
<proteinExistence type="predicted"/>
<accession>A0ABM4FDI5</accession>
<dbReference type="PANTHER" id="PTHR14407:SF9">
    <property type="entry name" value="BLOC-3 COMPLEX MEMBER HPS4"/>
    <property type="match status" value="1"/>
</dbReference>
<dbReference type="InterPro" id="IPR043989">
    <property type="entry name" value="CCZ1/INTU/HSP4_longin_3"/>
</dbReference>
<dbReference type="PANTHER" id="PTHR14407">
    <property type="entry name" value="HERMANSKY-PUDLAK SYNDROME 4 PROTEIN LIGHT-EAR PROTEIN-RELATED"/>
    <property type="match status" value="1"/>
</dbReference>
<feature type="region of interest" description="Disordered" evidence="1">
    <location>
        <begin position="348"/>
        <end position="387"/>
    </location>
</feature>
<dbReference type="Pfam" id="PF19033">
    <property type="entry name" value="Intu_longin_3"/>
    <property type="match status" value="1"/>
</dbReference>
<dbReference type="RefSeq" id="XP_067162985.1">
    <property type="nucleotide sequence ID" value="XM_067306884.1"/>
</dbReference>
<feature type="region of interest" description="Disordered" evidence="1">
    <location>
        <begin position="224"/>
        <end position="247"/>
    </location>
</feature>
<evidence type="ECO:0000259" key="2">
    <source>
        <dbReference type="Pfam" id="PF19031"/>
    </source>
</evidence>
<dbReference type="InterPro" id="IPR026091">
    <property type="entry name" value="HPS4"/>
</dbReference>
<gene>
    <name evidence="5" type="primary">HPS4</name>
</gene>
<dbReference type="Pfam" id="PF19031">
    <property type="entry name" value="Intu_longin_1"/>
    <property type="match status" value="1"/>
</dbReference>
<feature type="compositionally biased region" description="Polar residues" evidence="1">
    <location>
        <begin position="462"/>
        <end position="479"/>
    </location>
</feature>
<feature type="domain" description="CCZ1/INTU/HSP4 first Longin" evidence="2">
    <location>
        <begin position="21"/>
        <end position="127"/>
    </location>
</feature>
<dbReference type="Proteomes" id="UP001652627">
    <property type="component" value="Chromosome 17"/>
</dbReference>
<feature type="region of interest" description="Disordered" evidence="1">
    <location>
        <begin position="435"/>
        <end position="527"/>
    </location>
</feature>
<protein>
    <submittedName>
        <fullName evidence="5">BLOC-3 complex member HPS4</fullName>
    </submittedName>
</protein>
<evidence type="ECO:0000313" key="5">
    <source>
        <dbReference type="RefSeq" id="XP_067162985.1"/>
    </source>
</evidence>
<evidence type="ECO:0000259" key="3">
    <source>
        <dbReference type="Pfam" id="PF19033"/>
    </source>
</evidence>
<feature type="region of interest" description="Disordered" evidence="1">
    <location>
        <begin position="273"/>
        <end position="334"/>
    </location>
</feature>
<feature type="compositionally biased region" description="Polar residues" evidence="1">
    <location>
        <begin position="288"/>
        <end position="321"/>
    </location>
</feature>
<name>A0ABM4FDI5_9AVES</name>
<dbReference type="GeneID" id="106492554"/>
<organism evidence="4 5">
    <name type="scientific">Apteryx mantelli</name>
    <name type="common">North Island brown kiwi</name>
    <dbReference type="NCBI Taxonomy" id="2696672"/>
    <lineage>
        <taxon>Eukaryota</taxon>
        <taxon>Metazoa</taxon>
        <taxon>Chordata</taxon>
        <taxon>Craniata</taxon>
        <taxon>Vertebrata</taxon>
        <taxon>Euteleostomi</taxon>
        <taxon>Archelosauria</taxon>
        <taxon>Archosauria</taxon>
        <taxon>Dinosauria</taxon>
        <taxon>Saurischia</taxon>
        <taxon>Theropoda</taxon>
        <taxon>Coelurosauria</taxon>
        <taxon>Aves</taxon>
        <taxon>Palaeognathae</taxon>
        <taxon>Apterygiformes</taxon>
        <taxon>Apterygidae</taxon>
        <taxon>Apteryx</taxon>
    </lineage>
</organism>
<feature type="domain" description="CCZ1/INTU/HPS4 third Longin" evidence="3">
    <location>
        <begin position="612"/>
        <end position="711"/>
    </location>
</feature>
<keyword evidence="4" id="KW-1185">Reference proteome</keyword>
<sequence length="720" mass="78433">MGSPAAPGTGLGPAPGPAPWWNYFFLYDGSKVKEEGDPTSAGICYFYPPQTLPDQQELLCGQIAGVVHCMTEISGVPPSFIRLRKLKFAVIVDGDYLWVLGCAVELPDVSCRRFLEQLIGLFRFYNGPVHHAYTAFSQEELSKQWDKYIEHIQTNTSDLHKIFNSLWNLDKTKVDPLLLLKAALILQTCQRSPHVLAGCILYKGLIVSTQLPPPLTAKVLLQGNESSGQSEPGGEEQREPDSSLPQGVRIIPVFLTEDEVSVLRDFPVEWMTRSSMSPASPREEKDTLCSQVTSESTGVPENQDLNSTSVQESREQASSTAAPEDALQTGSLANTGPLKDFLELEASTKNSPAAELNTPGSKSPELSRRASFSSETHLEELPSTSKLHTAEYAQTTGSSLEGFFFLNPYVQEQESQSMGESVVDFAIKQHSFQRCPAASGSPSICSPVQELSRRKSSEQDKQGTVSQNSIPGKSSSATGGNVCGLDHPTTVVQPEDKSRSWLPATDVQESLPSDPAENTGCPSSGESCSPFQVDSLGAQGGVDSGKQGQPVRMSLYVHCIKGLVLSLLAEDHFKDDQSSIEDVYQSSLASLNGLEVHLRETLPKDSSSFAKATYSFIHYDCIQNVLTANLPHTPGPMDRHFLRAATLIHSDFSHFPDVSEMIIRNASTAIYACRNPVQETYFQQLGTPLRNSGVPNPHDSAFSLPSKAKQKLLKHGVNLL</sequence>
<feature type="compositionally biased region" description="Basic and acidic residues" evidence="1">
    <location>
        <begin position="451"/>
        <end position="461"/>
    </location>
</feature>
<reference evidence="5" key="1">
    <citation type="submission" date="2025-08" db="UniProtKB">
        <authorList>
            <consortium name="RefSeq"/>
        </authorList>
    </citation>
    <scope>IDENTIFICATION</scope>
    <source>
        <tissue evidence="5">Blood</tissue>
    </source>
</reference>
<dbReference type="InterPro" id="IPR043987">
    <property type="entry name" value="CCZ1/INTU/HSP4_longin_1"/>
</dbReference>
<evidence type="ECO:0000256" key="1">
    <source>
        <dbReference type="SAM" id="MobiDB-lite"/>
    </source>
</evidence>